<dbReference type="PANTHER" id="PTHR42723">
    <property type="entry name" value="CHLOROPHYLL SYNTHASE"/>
    <property type="match status" value="1"/>
</dbReference>
<dbReference type="InterPro" id="IPR044878">
    <property type="entry name" value="UbiA_sf"/>
</dbReference>
<dbReference type="Gene3D" id="1.10.357.140">
    <property type="entry name" value="UbiA prenyltransferase"/>
    <property type="match status" value="1"/>
</dbReference>
<feature type="transmembrane region" description="Helical" evidence="5">
    <location>
        <begin position="82"/>
        <end position="109"/>
    </location>
</feature>
<name>A0AAX4FUC5_9EURY</name>
<proteinExistence type="predicted"/>
<evidence type="ECO:0000313" key="7">
    <source>
        <dbReference type="Proteomes" id="UP001305652"/>
    </source>
</evidence>
<accession>A0AAX4FUC5</accession>
<dbReference type="InterPro" id="IPR000537">
    <property type="entry name" value="UbiA_prenyltransferase"/>
</dbReference>
<dbReference type="CDD" id="cd13963">
    <property type="entry name" value="PT_UbiA_2"/>
    <property type="match status" value="1"/>
</dbReference>
<feature type="transmembrane region" description="Helical" evidence="5">
    <location>
        <begin position="253"/>
        <end position="271"/>
    </location>
</feature>
<dbReference type="RefSeq" id="WP_318620144.1">
    <property type="nucleotide sequence ID" value="NZ_CP137642.1"/>
</dbReference>
<evidence type="ECO:0000256" key="1">
    <source>
        <dbReference type="ARBA" id="ARBA00004651"/>
    </source>
</evidence>
<evidence type="ECO:0000256" key="2">
    <source>
        <dbReference type="ARBA" id="ARBA00022692"/>
    </source>
</evidence>
<organism evidence="6 7">
    <name type="scientific">Methanoculleus receptaculi</name>
    <dbReference type="NCBI Taxonomy" id="394967"/>
    <lineage>
        <taxon>Archaea</taxon>
        <taxon>Methanobacteriati</taxon>
        <taxon>Methanobacteriota</taxon>
        <taxon>Stenosarchaea group</taxon>
        <taxon>Methanomicrobia</taxon>
        <taxon>Methanomicrobiales</taxon>
        <taxon>Methanomicrobiaceae</taxon>
        <taxon>Methanoculleus</taxon>
    </lineage>
</organism>
<dbReference type="AlphaFoldDB" id="A0AAX4FUC5"/>
<reference evidence="6 7" key="1">
    <citation type="submission" date="2023-10" db="EMBL/GenBank/DDBJ databases">
        <title>The complete genome sequence of Methanoculleus receptaculi DSM 18860.</title>
        <authorList>
            <person name="Lai S.-J."/>
            <person name="You Y.-T."/>
            <person name="Chen S.-C."/>
        </authorList>
    </citation>
    <scope>NUCLEOTIDE SEQUENCE [LARGE SCALE GENOMIC DNA]</scope>
    <source>
        <strain evidence="6 7">DSM 18860</strain>
    </source>
</reference>
<keyword evidence="6" id="KW-0808">Transferase</keyword>
<keyword evidence="3 5" id="KW-1133">Transmembrane helix</keyword>
<keyword evidence="2 5" id="KW-0812">Transmembrane</keyword>
<dbReference type="InterPro" id="IPR050475">
    <property type="entry name" value="Prenyltransferase_related"/>
</dbReference>
<feature type="transmembrane region" description="Helical" evidence="5">
    <location>
        <begin position="30"/>
        <end position="48"/>
    </location>
</feature>
<feature type="transmembrane region" description="Helical" evidence="5">
    <location>
        <begin position="121"/>
        <end position="145"/>
    </location>
</feature>
<dbReference type="KEGG" id="mrc:R6Y96_05315"/>
<dbReference type="GO" id="GO:0016757">
    <property type="term" value="F:glycosyltransferase activity"/>
    <property type="evidence" value="ECO:0007669"/>
    <property type="project" value="UniProtKB-KW"/>
</dbReference>
<dbReference type="Proteomes" id="UP001305652">
    <property type="component" value="Chromosome"/>
</dbReference>
<dbReference type="EMBL" id="CP137642">
    <property type="protein sequence ID" value="WOX56746.1"/>
    <property type="molecule type" value="Genomic_DNA"/>
</dbReference>
<keyword evidence="7" id="KW-1185">Reference proteome</keyword>
<protein>
    <submittedName>
        <fullName evidence="6">Decaprenyl-phosphate phosphoribosyltransferase</fullName>
    </submittedName>
</protein>
<evidence type="ECO:0000256" key="5">
    <source>
        <dbReference type="SAM" id="Phobius"/>
    </source>
</evidence>
<dbReference type="PANTHER" id="PTHR42723:SF1">
    <property type="entry name" value="CHLOROPHYLL SYNTHASE, CHLOROPLASTIC"/>
    <property type="match status" value="1"/>
</dbReference>
<dbReference type="Pfam" id="PF01040">
    <property type="entry name" value="UbiA"/>
    <property type="match status" value="1"/>
</dbReference>
<comment type="subcellular location">
    <subcellularLocation>
        <location evidence="1">Cell membrane</location>
        <topology evidence="1">Multi-pass membrane protein</topology>
    </subcellularLocation>
</comment>
<dbReference type="GO" id="GO:0016765">
    <property type="term" value="F:transferase activity, transferring alkyl or aryl (other than methyl) groups"/>
    <property type="evidence" value="ECO:0007669"/>
    <property type="project" value="InterPro"/>
</dbReference>
<keyword evidence="4 5" id="KW-0472">Membrane</keyword>
<evidence type="ECO:0000313" key="6">
    <source>
        <dbReference type="EMBL" id="WOX56746.1"/>
    </source>
</evidence>
<feature type="transmembrane region" description="Helical" evidence="5">
    <location>
        <begin position="216"/>
        <end position="232"/>
    </location>
</feature>
<dbReference type="GeneID" id="85732554"/>
<gene>
    <name evidence="6" type="ORF">R6Y96_05315</name>
</gene>
<keyword evidence="6" id="KW-0328">Glycosyltransferase</keyword>
<evidence type="ECO:0000256" key="4">
    <source>
        <dbReference type="ARBA" id="ARBA00023136"/>
    </source>
</evidence>
<sequence length="272" mass="30204">MRPHQWYKNLILFIGIIFSDNLLNLGLWVPLLLAFLVFCILSGSLYIINDVKDIDLDKLHPKKRYRPIAAGDLSPAIAVPTATILIIGAIVLGFVINTAFGLLCLAYLLTNSTYTAYLKNYAIIDAIIIGVGFIIRAAAGCVVIGVRISPWLILCVFLFALVLTFGKRRQELIIADNSRACLTDYSVPMTENFLNLSVSLLLMSYSLYSVSVNESLLFTLPFAIFGVFRYVQLVHLDNFGGSCEKLLLDRPSVINLILWAGLLIFILYGGFL</sequence>
<feature type="transmembrane region" description="Helical" evidence="5">
    <location>
        <begin position="151"/>
        <end position="166"/>
    </location>
</feature>
<evidence type="ECO:0000256" key="3">
    <source>
        <dbReference type="ARBA" id="ARBA00022989"/>
    </source>
</evidence>
<dbReference type="GO" id="GO:0005886">
    <property type="term" value="C:plasma membrane"/>
    <property type="evidence" value="ECO:0007669"/>
    <property type="project" value="UniProtKB-SubCell"/>
</dbReference>